<accession>A0A8J5VW92</accession>
<protein>
    <submittedName>
        <fullName evidence="1">Uncharacterized protein</fullName>
    </submittedName>
</protein>
<reference evidence="1" key="1">
    <citation type="journal article" date="2021" name="bioRxiv">
        <title>Whole Genome Assembly and Annotation of Northern Wild Rice, Zizania palustris L., Supports a Whole Genome Duplication in the Zizania Genus.</title>
        <authorList>
            <person name="Haas M."/>
            <person name="Kono T."/>
            <person name="Macchietto M."/>
            <person name="Millas R."/>
            <person name="McGilp L."/>
            <person name="Shao M."/>
            <person name="Duquette J."/>
            <person name="Hirsch C.N."/>
            <person name="Kimball J."/>
        </authorList>
    </citation>
    <scope>NUCLEOTIDE SEQUENCE</scope>
    <source>
        <tissue evidence="1">Fresh leaf tissue</tissue>
    </source>
</reference>
<name>A0A8J5VW92_ZIZPA</name>
<reference evidence="1" key="2">
    <citation type="submission" date="2021-02" db="EMBL/GenBank/DDBJ databases">
        <authorList>
            <person name="Kimball J.A."/>
            <person name="Haas M.W."/>
            <person name="Macchietto M."/>
            <person name="Kono T."/>
            <person name="Duquette J."/>
            <person name="Shao M."/>
        </authorList>
    </citation>
    <scope>NUCLEOTIDE SEQUENCE</scope>
    <source>
        <tissue evidence="1">Fresh leaf tissue</tissue>
    </source>
</reference>
<dbReference type="AlphaFoldDB" id="A0A8J5VW92"/>
<evidence type="ECO:0000313" key="1">
    <source>
        <dbReference type="EMBL" id="KAG8059554.1"/>
    </source>
</evidence>
<sequence length="86" mass="9740">MYSSLCRRRSYKKLEEDAMVAAILWRKKLVLHRSLVIFIGVSENPIMNANPEVPRDLLCRAGRRPLDGGRVLSTNTTLSLAGDRRS</sequence>
<gene>
    <name evidence="1" type="ORF">GUJ93_ZPchr0002g24641</name>
</gene>
<organism evidence="1 2">
    <name type="scientific">Zizania palustris</name>
    <name type="common">Northern wild rice</name>
    <dbReference type="NCBI Taxonomy" id="103762"/>
    <lineage>
        <taxon>Eukaryota</taxon>
        <taxon>Viridiplantae</taxon>
        <taxon>Streptophyta</taxon>
        <taxon>Embryophyta</taxon>
        <taxon>Tracheophyta</taxon>
        <taxon>Spermatophyta</taxon>
        <taxon>Magnoliopsida</taxon>
        <taxon>Liliopsida</taxon>
        <taxon>Poales</taxon>
        <taxon>Poaceae</taxon>
        <taxon>BOP clade</taxon>
        <taxon>Oryzoideae</taxon>
        <taxon>Oryzeae</taxon>
        <taxon>Zizaniinae</taxon>
        <taxon>Zizania</taxon>
    </lineage>
</organism>
<keyword evidence="2" id="KW-1185">Reference proteome</keyword>
<dbReference type="OrthoDB" id="713241at2759"/>
<dbReference type="Proteomes" id="UP000729402">
    <property type="component" value="Unassembled WGS sequence"/>
</dbReference>
<comment type="caution">
    <text evidence="1">The sequence shown here is derived from an EMBL/GenBank/DDBJ whole genome shotgun (WGS) entry which is preliminary data.</text>
</comment>
<proteinExistence type="predicted"/>
<dbReference type="EMBL" id="JAAALK010000287">
    <property type="protein sequence ID" value="KAG8059554.1"/>
    <property type="molecule type" value="Genomic_DNA"/>
</dbReference>
<evidence type="ECO:0000313" key="2">
    <source>
        <dbReference type="Proteomes" id="UP000729402"/>
    </source>
</evidence>